<sequence>MAEEKEFTIKLNPFEEGVLAGLIMQAEDRVRQPLDGVWQQLMAHKKEVEQEAGVTKEVIEGGLLRITDKDGNVIIRDPYPFEVKGN</sequence>
<dbReference type="AlphaFoldDB" id="X1S7G4"/>
<reference evidence="1" key="1">
    <citation type="journal article" date="2014" name="Front. Microbiol.">
        <title>High frequency of phylogenetically diverse reductive dehalogenase-homologous genes in deep subseafloor sedimentary metagenomes.</title>
        <authorList>
            <person name="Kawai M."/>
            <person name="Futagami T."/>
            <person name="Toyoda A."/>
            <person name="Takaki Y."/>
            <person name="Nishi S."/>
            <person name="Hori S."/>
            <person name="Arai W."/>
            <person name="Tsubouchi T."/>
            <person name="Morono Y."/>
            <person name="Uchiyama I."/>
            <person name="Ito T."/>
            <person name="Fujiyama A."/>
            <person name="Inagaki F."/>
            <person name="Takami H."/>
        </authorList>
    </citation>
    <scope>NUCLEOTIDE SEQUENCE</scope>
    <source>
        <strain evidence="1">Expedition CK06-06</strain>
    </source>
</reference>
<protein>
    <submittedName>
        <fullName evidence="1">Uncharacterized protein</fullName>
    </submittedName>
</protein>
<name>X1S7G4_9ZZZZ</name>
<comment type="caution">
    <text evidence="1">The sequence shown here is derived from an EMBL/GenBank/DDBJ whole genome shotgun (WGS) entry which is preliminary data.</text>
</comment>
<proteinExistence type="predicted"/>
<dbReference type="EMBL" id="BARW01003133">
    <property type="protein sequence ID" value="GAI63749.1"/>
    <property type="molecule type" value="Genomic_DNA"/>
</dbReference>
<organism evidence="1">
    <name type="scientific">marine sediment metagenome</name>
    <dbReference type="NCBI Taxonomy" id="412755"/>
    <lineage>
        <taxon>unclassified sequences</taxon>
        <taxon>metagenomes</taxon>
        <taxon>ecological metagenomes</taxon>
    </lineage>
</organism>
<evidence type="ECO:0000313" key="1">
    <source>
        <dbReference type="EMBL" id="GAI63749.1"/>
    </source>
</evidence>
<gene>
    <name evidence="1" type="ORF">S12H4_08192</name>
</gene>
<accession>X1S7G4</accession>